<name>A0ABQ2TNN0_STRBA</name>
<organism evidence="2 3">
    <name type="scientific">Streptomyces badius</name>
    <dbReference type="NCBI Taxonomy" id="1941"/>
    <lineage>
        <taxon>Bacteria</taxon>
        <taxon>Bacillati</taxon>
        <taxon>Actinomycetota</taxon>
        <taxon>Actinomycetes</taxon>
        <taxon>Kitasatosporales</taxon>
        <taxon>Streptomycetaceae</taxon>
        <taxon>Streptomyces</taxon>
    </lineage>
</organism>
<feature type="compositionally biased region" description="Basic and acidic residues" evidence="1">
    <location>
        <begin position="164"/>
        <end position="175"/>
    </location>
</feature>
<evidence type="ECO:0000256" key="1">
    <source>
        <dbReference type="SAM" id="MobiDB-lite"/>
    </source>
</evidence>
<dbReference type="Proteomes" id="UP000659767">
    <property type="component" value="Unassembled WGS sequence"/>
</dbReference>
<evidence type="ECO:0008006" key="4">
    <source>
        <dbReference type="Google" id="ProtNLM"/>
    </source>
</evidence>
<dbReference type="EMBL" id="BMSZ01000027">
    <property type="protein sequence ID" value="GGS80874.1"/>
    <property type="molecule type" value="Genomic_DNA"/>
</dbReference>
<feature type="region of interest" description="Disordered" evidence="1">
    <location>
        <begin position="156"/>
        <end position="232"/>
    </location>
</feature>
<keyword evidence="3" id="KW-1185">Reference proteome</keyword>
<gene>
    <name evidence="2" type="ORF">GCM10010253_64540</name>
</gene>
<reference evidence="3" key="1">
    <citation type="journal article" date="2019" name="Int. J. Syst. Evol. Microbiol.">
        <title>The Global Catalogue of Microorganisms (GCM) 10K type strain sequencing project: providing services to taxonomists for standard genome sequencing and annotation.</title>
        <authorList>
            <consortium name="The Broad Institute Genomics Platform"/>
            <consortium name="The Broad Institute Genome Sequencing Center for Infectious Disease"/>
            <person name="Wu L."/>
            <person name="Ma J."/>
        </authorList>
    </citation>
    <scope>NUCLEOTIDE SEQUENCE [LARGE SCALE GENOMIC DNA]</scope>
    <source>
        <strain evidence="3">JCM 4350</strain>
    </source>
</reference>
<evidence type="ECO:0000313" key="2">
    <source>
        <dbReference type="EMBL" id="GGS80874.1"/>
    </source>
</evidence>
<evidence type="ECO:0000313" key="3">
    <source>
        <dbReference type="Proteomes" id="UP000659767"/>
    </source>
</evidence>
<proteinExistence type="predicted"/>
<protein>
    <recommendedName>
        <fullName evidence="4">Transposase</fullName>
    </recommendedName>
</protein>
<accession>A0ABQ2TNN0</accession>
<feature type="compositionally biased region" description="Polar residues" evidence="1">
    <location>
        <begin position="177"/>
        <end position="197"/>
    </location>
</feature>
<comment type="caution">
    <text evidence="2">The sequence shown here is derived from an EMBL/GenBank/DDBJ whole genome shotgun (WGS) entry which is preliminary data.</text>
</comment>
<sequence>MAAVLGRAVGATATDAVALGEGPVQEYACGVFLAQLSVGPGARPTSIADERSDTSRSSLFGFAGAHRMGIPVGVRTRNSRRPQKNGECEAQYPYPAQPAMSDRFTVGRERPHSTGVEPTIQWLSNQKSVSAASMRITRLTSGNAVRSRLFQPGRFGTYGNIAPSRERTNRSRRDSGVNPSSACATARQTSSFVTERSWTPCLRSRTPRQHSDDLDESDAPQVEPTASTPVTG</sequence>